<evidence type="ECO:0000259" key="2">
    <source>
        <dbReference type="Pfam" id="PF00534"/>
    </source>
</evidence>
<dbReference type="EC" id="2.4.-.-" evidence="3"/>
<dbReference type="SUPFAM" id="SSF53756">
    <property type="entry name" value="UDP-Glycosyltransferase/glycogen phosphorylase"/>
    <property type="match status" value="1"/>
</dbReference>
<keyword evidence="4" id="KW-1185">Reference proteome</keyword>
<dbReference type="Gene3D" id="3.40.50.2000">
    <property type="entry name" value="Glycogen Phosphorylase B"/>
    <property type="match status" value="2"/>
</dbReference>
<evidence type="ECO:0000256" key="1">
    <source>
        <dbReference type="ARBA" id="ARBA00022679"/>
    </source>
</evidence>
<dbReference type="PANTHER" id="PTHR46401:SF2">
    <property type="entry name" value="GLYCOSYLTRANSFERASE WBBK-RELATED"/>
    <property type="match status" value="1"/>
</dbReference>
<feature type="domain" description="Glycosyl transferase family 1" evidence="2">
    <location>
        <begin position="153"/>
        <end position="306"/>
    </location>
</feature>
<protein>
    <submittedName>
        <fullName evidence="3">Glycosyltransferase family 4 protein</fullName>
        <ecNumber evidence="3">2.4.-.-</ecNumber>
    </submittedName>
</protein>
<comment type="caution">
    <text evidence="3">The sequence shown here is derived from an EMBL/GenBank/DDBJ whole genome shotgun (WGS) entry which is preliminary data.</text>
</comment>
<dbReference type="GO" id="GO:0016757">
    <property type="term" value="F:glycosyltransferase activity"/>
    <property type="evidence" value="ECO:0007669"/>
    <property type="project" value="UniProtKB-KW"/>
</dbReference>
<accession>A0ABT6RCG5</accession>
<dbReference type="RefSeq" id="WP_282334356.1">
    <property type="nucleotide sequence ID" value="NZ_JASBRG010000006.1"/>
</dbReference>
<dbReference type="InterPro" id="IPR001296">
    <property type="entry name" value="Glyco_trans_1"/>
</dbReference>
<dbReference type="Proteomes" id="UP001226434">
    <property type="component" value="Unassembled WGS sequence"/>
</dbReference>
<organism evidence="3 4">
    <name type="scientific">Pinibacter soli</name>
    <dbReference type="NCBI Taxonomy" id="3044211"/>
    <lineage>
        <taxon>Bacteria</taxon>
        <taxon>Pseudomonadati</taxon>
        <taxon>Bacteroidota</taxon>
        <taxon>Chitinophagia</taxon>
        <taxon>Chitinophagales</taxon>
        <taxon>Chitinophagaceae</taxon>
        <taxon>Pinibacter</taxon>
    </lineage>
</organism>
<keyword evidence="3" id="KW-0328">Glycosyltransferase</keyword>
<evidence type="ECO:0000313" key="3">
    <source>
        <dbReference type="EMBL" id="MDI3320259.1"/>
    </source>
</evidence>
<proteinExistence type="predicted"/>
<dbReference type="CDD" id="cd03801">
    <property type="entry name" value="GT4_PimA-like"/>
    <property type="match status" value="1"/>
</dbReference>
<evidence type="ECO:0000313" key="4">
    <source>
        <dbReference type="Proteomes" id="UP001226434"/>
    </source>
</evidence>
<dbReference type="PANTHER" id="PTHR46401">
    <property type="entry name" value="GLYCOSYLTRANSFERASE WBBK-RELATED"/>
    <property type="match status" value="1"/>
</dbReference>
<dbReference type="EMBL" id="JASBRG010000006">
    <property type="protein sequence ID" value="MDI3320259.1"/>
    <property type="molecule type" value="Genomic_DNA"/>
</dbReference>
<gene>
    <name evidence="3" type="ORF">QJ048_10775</name>
</gene>
<dbReference type="Pfam" id="PF00534">
    <property type="entry name" value="Glycos_transf_1"/>
    <property type="match status" value="1"/>
</dbReference>
<reference evidence="3 4" key="1">
    <citation type="submission" date="2023-05" db="EMBL/GenBank/DDBJ databases">
        <title>Genome sequence of Pinibacter sp. MAH-24.</title>
        <authorList>
            <person name="Huq M.A."/>
        </authorList>
    </citation>
    <scope>NUCLEOTIDE SEQUENCE [LARGE SCALE GENOMIC DNA]</scope>
    <source>
        <strain evidence="3 4">MAH-24</strain>
    </source>
</reference>
<sequence length="342" mass="38633">MHVDIRSCTDKIDYSSYDLLHFFNIIRPADILSHIRNSGKPFVVSTIYVEYAEFEKKARTGLMGMLFKFFSADFIEYLKVIARAIIKGEKIVSPVYLFWGHRKSLKFVIEEASLLLPNSNSEYNRLARNYKTTQNYLVVPNAISTALFLKNSSPAKNEKLVLCVGRIEGLKNQLNLIKALNDTEYQLIIIGAAATNQLDYFEQCKAAASANISFIDNIPQQQLVRYYEEAKVHVLPSWFETTGLSSLEAGAMGCNVVITDKGDASEYFGDLAFYCDPASSSSIFKAVDEAAKEPVKQALREKIISNYTWEIAALKTEEAYNIVLQKSIDYANRNNWNKGNTQ</sequence>
<keyword evidence="1 3" id="KW-0808">Transferase</keyword>
<name>A0ABT6RCG5_9BACT</name>